<proteinExistence type="predicted"/>
<comment type="caution">
    <text evidence="1">The sequence shown here is derived from an EMBL/GenBank/DDBJ whole genome shotgun (WGS) entry which is preliminary data.</text>
</comment>
<organism evidence="1 2">
    <name type="scientific">Vespula pensylvanica</name>
    <name type="common">Western yellow jacket</name>
    <name type="synonym">Wasp</name>
    <dbReference type="NCBI Taxonomy" id="30213"/>
    <lineage>
        <taxon>Eukaryota</taxon>
        <taxon>Metazoa</taxon>
        <taxon>Ecdysozoa</taxon>
        <taxon>Arthropoda</taxon>
        <taxon>Hexapoda</taxon>
        <taxon>Insecta</taxon>
        <taxon>Pterygota</taxon>
        <taxon>Neoptera</taxon>
        <taxon>Endopterygota</taxon>
        <taxon>Hymenoptera</taxon>
        <taxon>Apocrita</taxon>
        <taxon>Aculeata</taxon>
        <taxon>Vespoidea</taxon>
        <taxon>Vespidae</taxon>
        <taxon>Vespinae</taxon>
        <taxon>Vespula</taxon>
    </lineage>
</organism>
<evidence type="ECO:0000313" key="2">
    <source>
        <dbReference type="Proteomes" id="UP000600918"/>
    </source>
</evidence>
<reference evidence="1" key="1">
    <citation type="journal article" date="2020" name="G3 (Bethesda)">
        <title>High-Quality Assemblies for Three Invasive Social Wasps from the &lt;i&gt;Vespula&lt;/i&gt; Genus.</title>
        <authorList>
            <person name="Harrop T.W.R."/>
            <person name="Guhlin J."/>
            <person name="McLaughlin G.M."/>
            <person name="Permina E."/>
            <person name="Stockwell P."/>
            <person name="Gilligan J."/>
            <person name="Le Lec M.F."/>
            <person name="Gruber M.A.M."/>
            <person name="Quinn O."/>
            <person name="Lovegrove M."/>
            <person name="Duncan E.J."/>
            <person name="Remnant E.J."/>
            <person name="Van Eeckhoven J."/>
            <person name="Graham B."/>
            <person name="Knapp R.A."/>
            <person name="Langford K.W."/>
            <person name="Kronenberg Z."/>
            <person name="Press M.O."/>
            <person name="Eacker S.M."/>
            <person name="Wilson-Rankin E.E."/>
            <person name="Purcell J."/>
            <person name="Lester P.J."/>
            <person name="Dearden P.K."/>
        </authorList>
    </citation>
    <scope>NUCLEOTIDE SEQUENCE</scope>
    <source>
        <strain evidence="1">Volc-1</strain>
    </source>
</reference>
<dbReference type="EMBL" id="JACSDY010000006">
    <property type="protein sequence ID" value="KAF7425878.1"/>
    <property type="molecule type" value="Genomic_DNA"/>
</dbReference>
<dbReference type="AlphaFoldDB" id="A0A834UAL5"/>
<sequence>MICLLAKNILRILIRSITDEYTTVVKNKFHLIDRRDYHIPGNKADDTHVIKYLNSFSVNICYYTRSHNSTRKYLNPNLNIMKIYELYIAQCEDEDIVPEKEKYYYKVFSTKFNLHFKQSSKYIYQICDYLQIKILSSDSEGDLMAKLEKSTHLQKTEQTFSRIAADRMATSEEINIKTVLNLPELVQSTEIKTESIEVKFLVSGHSYLLNVQILPLSNHMR</sequence>
<keyword evidence="2" id="KW-1185">Reference proteome</keyword>
<evidence type="ECO:0000313" key="1">
    <source>
        <dbReference type="EMBL" id="KAF7425878.1"/>
    </source>
</evidence>
<gene>
    <name evidence="1" type="ORF">H0235_008316</name>
</gene>
<name>A0A834UAL5_VESPE</name>
<accession>A0A834UAL5</accession>
<dbReference type="Proteomes" id="UP000600918">
    <property type="component" value="Unassembled WGS sequence"/>
</dbReference>
<protein>
    <submittedName>
        <fullName evidence="1">Uncharacterized protein</fullName>
    </submittedName>
</protein>